<dbReference type="InterPro" id="IPR013096">
    <property type="entry name" value="Cupin_2"/>
</dbReference>
<dbReference type="InterPro" id="IPR053146">
    <property type="entry name" value="QDO-like"/>
</dbReference>
<dbReference type="RefSeq" id="WP_067453051.1">
    <property type="nucleotide sequence ID" value="NZ_SMFR01000003.1"/>
</dbReference>
<evidence type="ECO:0000313" key="2">
    <source>
        <dbReference type="EMBL" id="TCJ95672.1"/>
    </source>
</evidence>
<evidence type="ECO:0000313" key="3">
    <source>
        <dbReference type="Proteomes" id="UP000294856"/>
    </source>
</evidence>
<protein>
    <submittedName>
        <fullName evidence="2">Cupin domain</fullName>
    </submittedName>
</protein>
<dbReference type="Proteomes" id="UP000294856">
    <property type="component" value="Unassembled WGS sequence"/>
</dbReference>
<dbReference type="Gene3D" id="2.60.120.10">
    <property type="entry name" value="Jelly Rolls"/>
    <property type="match status" value="1"/>
</dbReference>
<organism evidence="2 3">
    <name type="scientific">Nocardia alba</name>
    <dbReference type="NCBI Taxonomy" id="225051"/>
    <lineage>
        <taxon>Bacteria</taxon>
        <taxon>Bacillati</taxon>
        <taxon>Actinomycetota</taxon>
        <taxon>Actinomycetes</taxon>
        <taxon>Mycobacteriales</taxon>
        <taxon>Nocardiaceae</taxon>
        <taxon>Nocardia</taxon>
    </lineage>
</organism>
<feature type="domain" description="Cupin type-2" evidence="1">
    <location>
        <begin position="50"/>
        <end position="118"/>
    </location>
</feature>
<dbReference type="PANTHER" id="PTHR36440">
    <property type="entry name" value="PUTATIVE (AFU_ORTHOLOGUE AFUA_8G07350)-RELATED"/>
    <property type="match status" value="1"/>
</dbReference>
<sequence>MATEIVTTGSTPDAALLVRYDEAELLEALGVRLYADHEMTGGAMSANRTLLAAGTNGPPPHYHTTSAEMFYMLDGRLRVLAGEEVVTIGEGDFLLIPPNTIHAWAAPAEASADVLIVFTPGIERFEYFRLVERIRQGGATPDEVRATMDRFDNHFVDSPVWQ</sequence>
<gene>
    <name evidence="2" type="ORF">DFR71_4587</name>
</gene>
<evidence type="ECO:0000259" key="1">
    <source>
        <dbReference type="Pfam" id="PF07883"/>
    </source>
</evidence>
<comment type="caution">
    <text evidence="2">The sequence shown here is derived from an EMBL/GenBank/DDBJ whole genome shotgun (WGS) entry which is preliminary data.</text>
</comment>
<dbReference type="OrthoDB" id="9791637at2"/>
<dbReference type="PANTHER" id="PTHR36440:SF1">
    <property type="entry name" value="PUTATIVE (AFU_ORTHOLOGUE AFUA_8G07350)-RELATED"/>
    <property type="match status" value="1"/>
</dbReference>
<dbReference type="Pfam" id="PF07883">
    <property type="entry name" value="Cupin_2"/>
    <property type="match status" value="1"/>
</dbReference>
<dbReference type="EMBL" id="SMFR01000003">
    <property type="protein sequence ID" value="TCJ95672.1"/>
    <property type="molecule type" value="Genomic_DNA"/>
</dbReference>
<reference evidence="2 3" key="1">
    <citation type="submission" date="2019-03" db="EMBL/GenBank/DDBJ databases">
        <title>Genomic Encyclopedia of Type Strains, Phase IV (KMG-IV): sequencing the most valuable type-strain genomes for metagenomic binning, comparative biology and taxonomic classification.</title>
        <authorList>
            <person name="Goeker M."/>
        </authorList>
    </citation>
    <scope>NUCLEOTIDE SEQUENCE [LARGE SCALE GENOMIC DNA]</scope>
    <source>
        <strain evidence="2 3">DSM 44684</strain>
    </source>
</reference>
<dbReference type="STRING" id="1210063.GCA_001612665_03943"/>
<name>A0A4R1FQ13_9NOCA</name>
<dbReference type="SUPFAM" id="SSF51182">
    <property type="entry name" value="RmlC-like cupins"/>
    <property type="match status" value="1"/>
</dbReference>
<accession>A0A4R1FQ13</accession>
<dbReference type="InterPro" id="IPR014710">
    <property type="entry name" value="RmlC-like_jellyroll"/>
</dbReference>
<keyword evidence="3" id="KW-1185">Reference proteome</keyword>
<dbReference type="InterPro" id="IPR011051">
    <property type="entry name" value="RmlC_Cupin_sf"/>
</dbReference>
<proteinExistence type="predicted"/>
<dbReference type="AlphaFoldDB" id="A0A4R1FQ13"/>